<dbReference type="RefSeq" id="WP_182810438.1">
    <property type="nucleotide sequence ID" value="NZ_JACJFM010000032.1"/>
</dbReference>
<dbReference type="EMBL" id="JACJFM010000032">
    <property type="protein sequence ID" value="MBB1488667.1"/>
    <property type="molecule type" value="Genomic_DNA"/>
</dbReference>
<reference evidence="2 3" key="1">
    <citation type="submission" date="2020-08" db="EMBL/GenBank/DDBJ databases">
        <title>Oceanospirillum sp. nov. isolated from marine sediment.</title>
        <authorList>
            <person name="Ji X."/>
        </authorList>
    </citation>
    <scope>NUCLEOTIDE SEQUENCE [LARGE SCALE GENOMIC DNA]</scope>
    <source>
        <strain evidence="2 3">D5</strain>
    </source>
</reference>
<dbReference type="Proteomes" id="UP000565262">
    <property type="component" value="Unassembled WGS sequence"/>
</dbReference>
<sequence length="57" mass="6406">MYASHSLRRVNPTLMYSESGNLKGVQEILGHINIENTALYLGIGKEEAIDLARKYRA</sequence>
<evidence type="ECO:0000313" key="3">
    <source>
        <dbReference type="Proteomes" id="UP000565262"/>
    </source>
</evidence>
<keyword evidence="1" id="KW-0233">DNA recombination</keyword>
<dbReference type="InterPro" id="IPR013762">
    <property type="entry name" value="Integrase-like_cat_sf"/>
</dbReference>
<accession>A0A839IWB1</accession>
<dbReference type="GO" id="GO:0015074">
    <property type="term" value="P:DNA integration"/>
    <property type="evidence" value="ECO:0007669"/>
    <property type="project" value="InterPro"/>
</dbReference>
<dbReference type="Gene3D" id="1.10.443.10">
    <property type="entry name" value="Intergrase catalytic core"/>
    <property type="match status" value="1"/>
</dbReference>
<evidence type="ECO:0008006" key="4">
    <source>
        <dbReference type="Google" id="ProtNLM"/>
    </source>
</evidence>
<evidence type="ECO:0000313" key="2">
    <source>
        <dbReference type="EMBL" id="MBB1488667.1"/>
    </source>
</evidence>
<proteinExistence type="predicted"/>
<dbReference type="InterPro" id="IPR011010">
    <property type="entry name" value="DNA_brk_join_enz"/>
</dbReference>
<dbReference type="GO" id="GO:0006310">
    <property type="term" value="P:DNA recombination"/>
    <property type="evidence" value="ECO:0007669"/>
    <property type="project" value="UniProtKB-KW"/>
</dbReference>
<organism evidence="2 3">
    <name type="scientific">Oceanospirillum sediminis</name>
    <dbReference type="NCBI Taxonomy" id="2760088"/>
    <lineage>
        <taxon>Bacteria</taxon>
        <taxon>Pseudomonadati</taxon>
        <taxon>Pseudomonadota</taxon>
        <taxon>Gammaproteobacteria</taxon>
        <taxon>Oceanospirillales</taxon>
        <taxon>Oceanospirillaceae</taxon>
        <taxon>Oceanospirillum</taxon>
    </lineage>
</organism>
<dbReference type="GO" id="GO:0003677">
    <property type="term" value="F:DNA binding"/>
    <property type="evidence" value="ECO:0007669"/>
    <property type="project" value="InterPro"/>
</dbReference>
<name>A0A839IWB1_9GAMM</name>
<dbReference type="SUPFAM" id="SSF56349">
    <property type="entry name" value="DNA breaking-rejoining enzymes"/>
    <property type="match status" value="1"/>
</dbReference>
<evidence type="ECO:0000256" key="1">
    <source>
        <dbReference type="ARBA" id="ARBA00023172"/>
    </source>
</evidence>
<dbReference type="AlphaFoldDB" id="A0A839IWB1"/>
<protein>
    <recommendedName>
        <fullName evidence="4">Tyr recombinase domain-containing protein</fullName>
    </recommendedName>
</protein>
<keyword evidence="3" id="KW-1185">Reference proteome</keyword>
<gene>
    <name evidence="2" type="ORF">H4O21_18845</name>
</gene>
<comment type="caution">
    <text evidence="2">The sequence shown here is derived from an EMBL/GenBank/DDBJ whole genome shotgun (WGS) entry which is preliminary data.</text>
</comment>